<keyword evidence="2" id="KW-1185">Reference proteome</keyword>
<proteinExistence type="predicted"/>
<dbReference type="EnsemblMetazoa" id="CJA36890.1">
    <property type="protein sequence ID" value="CJA36890.1"/>
    <property type="gene ID" value="WBGene00212737"/>
</dbReference>
<sequence>MALLAVAVSAGPDGTPLPTDETGAFP</sequence>
<evidence type="ECO:0000313" key="1">
    <source>
        <dbReference type="EnsemblMetazoa" id="CJA36890.1"/>
    </source>
</evidence>
<name>A0A8R1ITV7_CAEJA</name>
<reference evidence="1" key="2">
    <citation type="submission" date="2022-06" db="UniProtKB">
        <authorList>
            <consortium name="EnsemblMetazoa"/>
        </authorList>
    </citation>
    <scope>IDENTIFICATION</scope>
    <source>
        <strain evidence="1">DF5081</strain>
    </source>
</reference>
<protein>
    <submittedName>
        <fullName evidence="1">Uncharacterized protein</fullName>
    </submittedName>
</protein>
<evidence type="ECO:0000313" key="2">
    <source>
        <dbReference type="Proteomes" id="UP000005237"/>
    </source>
</evidence>
<dbReference type="Proteomes" id="UP000005237">
    <property type="component" value="Unassembled WGS sequence"/>
</dbReference>
<organism evidence="1 2">
    <name type="scientific">Caenorhabditis japonica</name>
    <dbReference type="NCBI Taxonomy" id="281687"/>
    <lineage>
        <taxon>Eukaryota</taxon>
        <taxon>Metazoa</taxon>
        <taxon>Ecdysozoa</taxon>
        <taxon>Nematoda</taxon>
        <taxon>Chromadorea</taxon>
        <taxon>Rhabditida</taxon>
        <taxon>Rhabditina</taxon>
        <taxon>Rhabditomorpha</taxon>
        <taxon>Rhabditoidea</taxon>
        <taxon>Rhabditidae</taxon>
        <taxon>Peloderinae</taxon>
        <taxon>Caenorhabditis</taxon>
    </lineage>
</organism>
<accession>A0A8R1ITV7</accession>
<reference evidence="2" key="1">
    <citation type="submission" date="2010-08" db="EMBL/GenBank/DDBJ databases">
        <authorList>
            <consortium name="Caenorhabditis japonica Sequencing Consortium"/>
            <person name="Wilson R.K."/>
        </authorList>
    </citation>
    <scope>NUCLEOTIDE SEQUENCE [LARGE SCALE GENOMIC DNA]</scope>
    <source>
        <strain evidence="2">DF5081</strain>
    </source>
</reference>